<dbReference type="PANTHER" id="PTHR13096">
    <property type="entry name" value="MINA53 MYC INDUCED NUCLEAR ANTIGEN"/>
    <property type="match status" value="1"/>
</dbReference>
<dbReference type="Gene3D" id="2.60.120.650">
    <property type="entry name" value="Cupin"/>
    <property type="match status" value="1"/>
</dbReference>
<dbReference type="PROSITE" id="PS51184">
    <property type="entry name" value="JMJC"/>
    <property type="match status" value="1"/>
</dbReference>
<evidence type="ECO:0000256" key="3">
    <source>
        <dbReference type="ARBA" id="ARBA00023004"/>
    </source>
</evidence>
<feature type="domain" description="JmjC" evidence="4">
    <location>
        <begin position="102"/>
        <end position="250"/>
    </location>
</feature>
<keyword evidence="2" id="KW-0479">Metal-binding</keyword>
<sequence length="398" mass="43596">MTDLFDSFLAPLDQAAFFAETQGKGHRHFPGKSARTADIMTLQRLNELMSMTSVWTPETMKLYLDLQPVAPADYCTRVPTMQGGGALRPDPDLVQNWIAKGASVILNDIDALSPGVRALANDLQTATGGRSQANLYFSMHQHKAFGPHCDVHEVFALHCAGEKIWNIYEGRDEAPVNHPDFKPSDAERARRAGKVIDQVHMKPGDLLYIPRGVYHDALASANGAIHIAFGVTLPKPLDLLPIIWDAAIKNPWMRADLPRDMAPAELKDALGKMGEAIAGALSSEGARKVAAAALENWPYAFKGYDLARLVDAESGEQTQDDTSYAVSKQVKITRHNGKPYLSDGKQQVEVPGDVARQVDFIMGCERFTEASLRAAFPEMSDAAVTELLRNMKSMRAIA</sequence>
<keyword evidence="6" id="KW-1185">Reference proteome</keyword>
<dbReference type="AlphaFoldDB" id="A0A967CBA5"/>
<organism evidence="5 6">
    <name type="scientific">Pelagibius litoralis</name>
    <dbReference type="NCBI Taxonomy" id="374515"/>
    <lineage>
        <taxon>Bacteria</taxon>
        <taxon>Pseudomonadati</taxon>
        <taxon>Pseudomonadota</taxon>
        <taxon>Alphaproteobacteria</taxon>
        <taxon>Rhodospirillales</taxon>
        <taxon>Rhodovibrionaceae</taxon>
        <taxon>Pelagibius</taxon>
    </lineage>
</organism>
<reference evidence="5" key="1">
    <citation type="submission" date="2020-03" db="EMBL/GenBank/DDBJ databases">
        <title>Genome of Pelagibius litoralis DSM 21314T.</title>
        <authorList>
            <person name="Wang G."/>
        </authorList>
    </citation>
    <scope>NUCLEOTIDE SEQUENCE</scope>
    <source>
        <strain evidence="5">DSM 21314</strain>
    </source>
</reference>
<dbReference type="RefSeq" id="WP_167222554.1">
    <property type="nucleotide sequence ID" value="NZ_JAAQPH010000004.1"/>
</dbReference>
<dbReference type="SMART" id="SM00558">
    <property type="entry name" value="JmjC"/>
    <property type="match status" value="1"/>
</dbReference>
<keyword evidence="3" id="KW-0408">Iron</keyword>
<protein>
    <recommendedName>
        <fullName evidence="4">JmjC domain-containing protein</fullName>
    </recommendedName>
</protein>
<evidence type="ECO:0000256" key="1">
    <source>
        <dbReference type="ARBA" id="ARBA00001954"/>
    </source>
</evidence>
<dbReference type="SUPFAM" id="SSF51197">
    <property type="entry name" value="Clavaminate synthase-like"/>
    <property type="match status" value="1"/>
</dbReference>
<dbReference type="Proteomes" id="UP000761264">
    <property type="component" value="Unassembled WGS sequence"/>
</dbReference>
<dbReference type="Pfam" id="PF08007">
    <property type="entry name" value="JmjC_2"/>
    <property type="match status" value="1"/>
</dbReference>
<evidence type="ECO:0000313" key="5">
    <source>
        <dbReference type="EMBL" id="NIA68203.1"/>
    </source>
</evidence>
<evidence type="ECO:0000256" key="2">
    <source>
        <dbReference type="ARBA" id="ARBA00022723"/>
    </source>
</evidence>
<comment type="cofactor">
    <cofactor evidence="1">
        <name>Fe(2+)</name>
        <dbReference type="ChEBI" id="CHEBI:29033"/>
    </cofactor>
</comment>
<evidence type="ECO:0000313" key="6">
    <source>
        <dbReference type="Proteomes" id="UP000761264"/>
    </source>
</evidence>
<dbReference type="EMBL" id="JAAQPH010000004">
    <property type="protein sequence ID" value="NIA68203.1"/>
    <property type="molecule type" value="Genomic_DNA"/>
</dbReference>
<accession>A0A967CBA5</accession>
<proteinExistence type="predicted"/>
<evidence type="ECO:0000259" key="4">
    <source>
        <dbReference type="PROSITE" id="PS51184"/>
    </source>
</evidence>
<dbReference type="PANTHER" id="PTHR13096:SF8">
    <property type="entry name" value="RIBOSOMAL OXYGENASE 1"/>
    <property type="match status" value="1"/>
</dbReference>
<comment type="caution">
    <text evidence="5">The sequence shown here is derived from an EMBL/GenBank/DDBJ whole genome shotgun (WGS) entry which is preliminary data.</text>
</comment>
<gene>
    <name evidence="5" type="ORF">HBA54_06325</name>
</gene>
<dbReference type="GO" id="GO:0046872">
    <property type="term" value="F:metal ion binding"/>
    <property type="evidence" value="ECO:0007669"/>
    <property type="project" value="UniProtKB-KW"/>
</dbReference>
<dbReference type="InterPro" id="IPR003347">
    <property type="entry name" value="JmjC_dom"/>
</dbReference>
<dbReference type="InterPro" id="IPR039994">
    <property type="entry name" value="NO66-like"/>
</dbReference>
<name>A0A967CBA5_9PROT</name>